<dbReference type="SUPFAM" id="SSF53850">
    <property type="entry name" value="Periplasmic binding protein-like II"/>
    <property type="match status" value="1"/>
</dbReference>
<dbReference type="EMBL" id="AP025730">
    <property type="protein sequence ID" value="BDI06275.1"/>
    <property type="molecule type" value="Genomic_DNA"/>
</dbReference>
<accession>A0ABN6PM69</accession>
<reference evidence="2" key="1">
    <citation type="submission" date="2022-04" db="EMBL/GenBank/DDBJ databases">
        <title>Whole genome sequence of Sphaerotilus sp. FB-5.</title>
        <authorList>
            <person name="Takeda M."/>
            <person name="Narihara S."/>
            <person name="Akimoto M."/>
            <person name="Akimoto R."/>
            <person name="Nishiyashiki S."/>
            <person name="Murakami T."/>
        </authorList>
    </citation>
    <scope>NUCLEOTIDE SEQUENCE</scope>
    <source>
        <strain evidence="2">FB-5</strain>
    </source>
</reference>
<evidence type="ECO:0008006" key="4">
    <source>
        <dbReference type="Google" id="ProtNLM"/>
    </source>
</evidence>
<dbReference type="Pfam" id="PF03401">
    <property type="entry name" value="TctC"/>
    <property type="match status" value="1"/>
</dbReference>
<keyword evidence="3" id="KW-1185">Reference proteome</keyword>
<dbReference type="PANTHER" id="PTHR42928">
    <property type="entry name" value="TRICARBOXYLATE-BINDING PROTEIN"/>
    <property type="match status" value="1"/>
</dbReference>
<evidence type="ECO:0000313" key="3">
    <source>
        <dbReference type="Proteomes" id="UP001057498"/>
    </source>
</evidence>
<proteinExistence type="inferred from homology"/>
<gene>
    <name evidence="2" type="ORF">CATMQ487_32450</name>
</gene>
<organism evidence="2 3">
    <name type="scientific">Sphaerotilus microaerophilus</name>
    <dbReference type="NCBI Taxonomy" id="2914710"/>
    <lineage>
        <taxon>Bacteria</taxon>
        <taxon>Pseudomonadati</taxon>
        <taxon>Pseudomonadota</taxon>
        <taxon>Betaproteobacteria</taxon>
        <taxon>Burkholderiales</taxon>
        <taxon>Sphaerotilaceae</taxon>
        <taxon>Sphaerotilus</taxon>
    </lineage>
</organism>
<dbReference type="Gene3D" id="3.40.190.150">
    <property type="entry name" value="Bordetella uptake gene, domain 1"/>
    <property type="match status" value="1"/>
</dbReference>
<name>A0ABN6PM69_9BURK</name>
<sequence length="361" mass="38504">MVVMNPIWSLSVVLLPAYDGAILLDALNPSGDAMNPAITRRLFNLSCLVGSASLAGAAWAQEARITTLVVPYPAGALSDAIARAVQEPLRGQLQQTLVIDNVSGVSGTVGAQKVLSAPADGQMLFQGSPNELILPPLALKSVKLRAEDFRIVHPIGESPFVLIARAGLPVKTADELIALARSQPDKPLTYGSTGIGSAYHLLTEQLANQNGVKFTHVPYRGGAPMVQDLIGGRLDFVITLYNSVIVGMTEKGQLNPLAVFGNLRHEQMKSMPAASETQVLKGMPSSLWTAYMVPAKTPDAVVQRLHLALLKVASDMQVRSLLEKLGMRPAQPMSLADSATFYTAEIARYRALAAAIHLQAE</sequence>
<dbReference type="Proteomes" id="UP001057498">
    <property type="component" value="Chromosome"/>
</dbReference>
<comment type="similarity">
    <text evidence="1">Belongs to the UPF0065 (bug) family.</text>
</comment>
<dbReference type="Gene3D" id="3.40.190.10">
    <property type="entry name" value="Periplasmic binding protein-like II"/>
    <property type="match status" value="1"/>
</dbReference>
<dbReference type="CDD" id="cd07012">
    <property type="entry name" value="PBP2_Bug_TTT"/>
    <property type="match status" value="1"/>
</dbReference>
<protein>
    <recommendedName>
        <fullName evidence="4">Tripartite tricarboxylate transporter substrate binding protein</fullName>
    </recommendedName>
</protein>
<evidence type="ECO:0000313" key="2">
    <source>
        <dbReference type="EMBL" id="BDI06275.1"/>
    </source>
</evidence>
<dbReference type="PIRSF" id="PIRSF017082">
    <property type="entry name" value="YflP"/>
    <property type="match status" value="1"/>
</dbReference>
<dbReference type="PANTHER" id="PTHR42928:SF5">
    <property type="entry name" value="BLR1237 PROTEIN"/>
    <property type="match status" value="1"/>
</dbReference>
<dbReference type="InterPro" id="IPR005064">
    <property type="entry name" value="BUG"/>
</dbReference>
<evidence type="ECO:0000256" key="1">
    <source>
        <dbReference type="ARBA" id="ARBA00006987"/>
    </source>
</evidence>
<dbReference type="InterPro" id="IPR042100">
    <property type="entry name" value="Bug_dom1"/>
</dbReference>